<dbReference type="GO" id="GO:0071595">
    <property type="term" value="C:Nem1-Spo7 phosphatase complex"/>
    <property type="evidence" value="ECO:0007669"/>
    <property type="project" value="InterPro"/>
</dbReference>
<keyword evidence="9" id="KW-0539">Nucleus</keyword>
<feature type="region of interest" description="Disordered" evidence="11">
    <location>
        <begin position="1"/>
        <end position="21"/>
    </location>
</feature>
<feature type="transmembrane region" description="Helical" evidence="12">
    <location>
        <begin position="55"/>
        <end position="74"/>
    </location>
</feature>
<keyword evidence="8 12" id="KW-0472">Membrane</keyword>
<dbReference type="GO" id="GO:0006629">
    <property type="term" value="P:lipid metabolic process"/>
    <property type="evidence" value="ECO:0007669"/>
    <property type="project" value="UniProtKB-KW"/>
</dbReference>
<dbReference type="OrthoDB" id="5599171at2759"/>
<comment type="subcellular location">
    <subcellularLocation>
        <location evidence="2">Cytoplasm</location>
    </subcellularLocation>
    <subcellularLocation>
        <location evidence="1">Nucleus membrane</location>
        <topology evidence="1">Multi-pass membrane protein</topology>
    </subcellularLocation>
</comment>
<dbReference type="AlphaFoldDB" id="A0A1X2IYV1"/>
<evidence type="ECO:0000256" key="5">
    <source>
        <dbReference type="ARBA" id="ARBA00022692"/>
    </source>
</evidence>
<keyword evidence="4" id="KW-0963">Cytoplasm</keyword>
<evidence type="ECO:0000313" key="14">
    <source>
        <dbReference type="Proteomes" id="UP000193560"/>
    </source>
</evidence>
<comment type="caution">
    <text evidence="13">The sequence shown here is derived from an EMBL/GenBank/DDBJ whole genome shotgun (WGS) entry which is preliminary data.</text>
</comment>
<accession>A0A1X2IYV1</accession>
<dbReference type="PANTHER" id="PTHR20996">
    <property type="entry name" value="NUCLEAR ENVELOPE PHOSPHATASE-REGULATORY SUBUNIT 1"/>
    <property type="match status" value="1"/>
</dbReference>
<name>A0A1X2IYV1_9FUNG</name>
<reference evidence="13 14" key="1">
    <citation type="submission" date="2016-07" db="EMBL/GenBank/DDBJ databases">
        <title>Pervasive Adenine N6-methylation of Active Genes in Fungi.</title>
        <authorList>
            <consortium name="DOE Joint Genome Institute"/>
            <person name="Mondo S.J."/>
            <person name="Dannebaum R.O."/>
            <person name="Kuo R.C."/>
            <person name="Labutti K."/>
            <person name="Haridas S."/>
            <person name="Kuo A."/>
            <person name="Salamov A."/>
            <person name="Ahrendt S.R."/>
            <person name="Lipzen A."/>
            <person name="Sullivan W."/>
            <person name="Andreopoulos W.B."/>
            <person name="Clum A."/>
            <person name="Lindquist E."/>
            <person name="Daum C."/>
            <person name="Ramamoorthy G.K."/>
            <person name="Gryganskyi A."/>
            <person name="Culley D."/>
            <person name="Magnuson J.K."/>
            <person name="James T.Y."/>
            <person name="O'Malley M.A."/>
            <person name="Stajich J.E."/>
            <person name="Spatafora J.W."/>
            <person name="Visel A."/>
            <person name="Grigoriev I.V."/>
        </authorList>
    </citation>
    <scope>NUCLEOTIDE SEQUENCE [LARGE SCALE GENOMIC DNA]</scope>
    <source>
        <strain evidence="13 14">NRRL 1336</strain>
    </source>
</reference>
<dbReference type="Proteomes" id="UP000193560">
    <property type="component" value="Unassembled WGS sequence"/>
</dbReference>
<keyword evidence="5 12" id="KW-0812">Transmembrane</keyword>
<evidence type="ECO:0000256" key="1">
    <source>
        <dbReference type="ARBA" id="ARBA00004232"/>
    </source>
</evidence>
<dbReference type="InterPro" id="IPR019168">
    <property type="entry name" value="NEP1-R1"/>
</dbReference>
<evidence type="ECO:0000313" key="13">
    <source>
        <dbReference type="EMBL" id="ORZ24473.1"/>
    </source>
</evidence>
<organism evidence="13 14">
    <name type="scientific">Absidia repens</name>
    <dbReference type="NCBI Taxonomy" id="90262"/>
    <lineage>
        <taxon>Eukaryota</taxon>
        <taxon>Fungi</taxon>
        <taxon>Fungi incertae sedis</taxon>
        <taxon>Mucoromycota</taxon>
        <taxon>Mucoromycotina</taxon>
        <taxon>Mucoromycetes</taxon>
        <taxon>Mucorales</taxon>
        <taxon>Cunninghamellaceae</taxon>
        <taxon>Absidia</taxon>
    </lineage>
</organism>
<evidence type="ECO:0000256" key="3">
    <source>
        <dbReference type="ARBA" id="ARBA00010998"/>
    </source>
</evidence>
<evidence type="ECO:0000256" key="11">
    <source>
        <dbReference type="SAM" id="MobiDB-lite"/>
    </source>
</evidence>
<gene>
    <name evidence="13" type="ORF">BCR42DRAFT_403025</name>
</gene>
<evidence type="ECO:0000256" key="8">
    <source>
        <dbReference type="ARBA" id="ARBA00023136"/>
    </source>
</evidence>
<evidence type="ECO:0000256" key="6">
    <source>
        <dbReference type="ARBA" id="ARBA00022989"/>
    </source>
</evidence>
<dbReference type="EMBL" id="MCGE01000002">
    <property type="protein sequence ID" value="ORZ24473.1"/>
    <property type="molecule type" value="Genomic_DNA"/>
</dbReference>
<evidence type="ECO:0000256" key="4">
    <source>
        <dbReference type="ARBA" id="ARBA00022490"/>
    </source>
</evidence>
<dbReference type="STRING" id="90262.A0A1X2IYV1"/>
<evidence type="ECO:0000256" key="2">
    <source>
        <dbReference type="ARBA" id="ARBA00004496"/>
    </source>
</evidence>
<proteinExistence type="inferred from homology"/>
<dbReference type="GO" id="GO:0031965">
    <property type="term" value="C:nuclear membrane"/>
    <property type="evidence" value="ECO:0007669"/>
    <property type="project" value="UniProtKB-SubCell"/>
</dbReference>
<keyword evidence="6 12" id="KW-1133">Transmembrane helix</keyword>
<dbReference type="InterPro" id="IPR005605">
    <property type="entry name" value="Spo7"/>
</dbReference>
<protein>
    <recommendedName>
        <fullName evidence="10">Transmembrane protein 188</fullName>
    </recommendedName>
</protein>
<evidence type="ECO:0000256" key="7">
    <source>
        <dbReference type="ARBA" id="ARBA00023098"/>
    </source>
</evidence>
<evidence type="ECO:0000256" key="9">
    <source>
        <dbReference type="ARBA" id="ARBA00023242"/>
    </source>
</evidence>
<dbReference type="Pfam" id="PF03907">
    <property type="entry name" value="Spo7"/>
    <property type="match status" value="1"/>
</dbReference>
<dbReference type="PANTHER" id="PTHR20996:SF1">
    <property type="entry name" value="NUCLEAR ENVELOPE PHOSPHATASE-REGULATORY SUBUNIT 1"/>
    <property type="match status" value="1"/>
</dbReference>
<feature type="transmembrane region" description="Helical" evidence="12">
    <location>
        <begin position="80"/>
        <end position="102"/>
    </location>
</feature>
<keyword evidence="14" id="KW-1185">Reference proteome</keyword>
<sequence>MNQTPDTSSTSATSIPVTMSTNKQTSDQVTYRDLVIFEERLRGNMIRLRRRKKKFEALLCCLLVLLGYFFYAVFVDPSKAFTNHLINTVALLVVAGSLVFFYRSGMYSEKIMYAAKFVPHCNRALSSFNLQFNRQGESGELNFYPMIPKQLQDGFDKYRKQYQIRKKARQQSNKAKAN</sequence>
<evidence type="ECO:0000256" key="12">
    <source>
        <dbReference type="SAM" id="Phobius"/>
    </source>
</evidence>
<evidence type="ECO:0000256" key="10">
    <source>
        <dbReference type="ARBA" id="ARBA00030458"/>
    </source>
</evidence>
<comment type="similarity">
    <text evidence="3">Belongs to the CNEP1R1 family.</text>
</comment>
<dbReference type="GO" id="GO:0005737">
    <property type="term" value="C:cytoplasm"/>
    <property type="evidence" value="ECO:0007669"/>
    <property type="project" value="UniProtKB-SubCell"/>
</dbReference>
<keyword evidence="7" id="KW-0443">Lipid metabolism</keyword>
<dbReference type="GO" id="GO:0019888">
    <property type="term" value="F:protein phosphatase regulator activity"/>
    <property type="evidence" value="ECO:0007669"/>
    <property type="project" value="InterPro"/>
</dbReference>